<organism evidence="4 5">
    <name type="scientific">Nocardia rhizosphaerihabitans</name>
    <dbReference type="NCBI Taxonomy" id="1691570"/>
    <lineage>
        <taxon>Bacteria</taxon>
        <taxon>Bacillati</taxon>
        <taxon>Actinomycetota</taxon>
        <taxon>Actinomycetes</taxon>
        <taxon>Mycobacteriales</taxon>
        <taxon>Nocardiaceae</taxon>
        <taxon>Nocardia</taxon>
    </lineage>
</organism>
<reference evidence="5" key="1">
    <citation type="journal article" date="2019" name="Int. J. Syst. Evol. Microbiol.">
        <title>The Global Catalogue of Microorganisms (GCM) 10K type strain sequencing project: providing services to taxonomists for standard genome sequencing and annotation.</title>
        <authorList>
            <consortium name="The Broad Institute Genomics Platform"/>
            <consortium name="The Broad Institute Genome Sequencing Center for Infectious Disease"/>
            <person name="Wu L."/>
            <person name="Ma J."/>
        </authorList>
    </citation>
    <scope>NUCLEOTIDE SEQUENCE [LARGE SCALE GENOMIC DNA]</scope>
    <source>
        <strain evidence="5">CGMCC 4.7329</strain>
    </source>
</reference>
<evidence type="ECO:0000256" key="2">
    <source>
        <dbReference type="ARBA" id="ARBA00023002"/>
    </source>
</evidence>
<gene>
    <name evidence="4" type="ORF">GCM10011610_64080</name>
</gene>
<feature type="domain" description="Flavin reductase like" evidence="3">
    <location>
        <begin position="24"/>
        <end position="167"/>
    </location>
</feature>
<name>A0ABQ2KZ95_9NOCA</name>
<dbReference type="PANTHER" id="PTHR30466:SF11">
    <property type="entry name" value="FLAVIN-DEPENDENT MONOOXYGENASE, REDUCTASE SUBUNIT HSAB"/>
    <property type="match status" value="1"/>
</dbReference>
<dbReference type="PANTHER" id="PTHR30466">
    <property type="entry name" value="FLAVIN REDUCTASE"/>
    <property type="match status" value="1"/>
</dbReference>
<evidence type="ECO:0000313" key="4">
    <source>
        <dbReference type="EMBL" id="GGN97749.1"/>
    </source>
</evidence>
<evidence type="ECO:0000256" key="1">
    <source>
        <dbReference type="ARBA" id="ARBA00008898"/>
    </source>
</evidence>
<dbReference type="SMART" id="SM00903">
    <property type="entry name" value="Flavin_Reduct"/>
    <property type="match status" value="1"/>
</dbReference>
<comment type="caution">
    <text evidence="4">The sequence shown here is derived from an EMBL/GenBank/DDBJ whole genome shotgun (WGS) entry which is preliminary data.</text>
</comment>
<sequence>MTLSASTQGFTEVPTDPPSLRQAFATFPSAVVAVCAQVGDTAHGMAVSTFVPVSLTPPIVSFCVQRTSQTWPPLSRATRLGLSLLGVDQTSAARSLGTKHGDRFRDLTMFPGTDGALLVGGASAWLEATPSASIPAGDHLVVLVHLTRVAVGTEAEPLVFHDSRFRRLHDAK</sequence>
<dbReference type="InterPro" id="IPR050268">
    <property type="entry name" value="NADH-dep_flavin_reductase"/>
</dbReference>
<dbReference type="SUPFAM" id="SSF50475">
    <property type="entry name" value="FMN-binding split barrel"/>
    <property type="match status" value="1"/>
</dbReference>
<dbReference type="Gene3D" id="2.30.110.10">
    <property type="entry name" value="Electron Transport, Fmn-binding Protein, Chain A"/>
    <property type="match status" value="1"/>
</dbReference>
<proteinExistence type="inferred from homology"/>
<protein>
    <submittedName>
        <fullName evidence="4">Oxidoreductase</fullName>
    </submittedName>
</protein>
<dbReference type="InterPro" id="IPR012349">
    <property type="entry name" value="Split_barrel_FMN-bd"/>
</dbReference>
<dbReference type="InterPro" id="IPR002563">
    <property type="entry name" value="Flavin_Rdtase-like_dom"/>
</dbReference>
<accession>A0ABQ2KZ95</accession>
<dbReference type="RefSeq" id="WP_189034241.1">
    <property type="nucleotide sequence ID" value="NZ_BMNE01000011.1"/>
</dbReference>
<keyword evidence="5" id="KW-1185">Reference proteome</keyword>
<dbReference type="Pfam" id="PF01613">
    <property type="entry name" value="Flavin_Reduct"/>
    <property type="match status" value="1"/>
</dbReference>
<keyword evidence="2" id="KW-0560">Oxidoreductase</keyword>
<dbReference type="Proteomes" id="UP000658127">
    <property type="component" value="Unassembled WGS sequence"/>
</dbReference>
<comment type="similarity">
    <text evidence="1">Belongs to the non-flavoprotein flavin reductase family.</text>
</comment>
<evidence type="ECO:0000313" key="5">
    <source>
        <dbReference type="Proteomes" id="UP000658127"/>
    </source>
</evidence>
<dbReference type="EMBL" id="BMNE01000011">
    <property type="protein sequence ID" value="GGN97749.1"/>
    <property type="molecule type" value="Genomic_DNA"/>
</dbReference>
<evidence type="ECO:0000259" key="3">
    <source>
        <dbReference type="SMART" id="SM00903"/>
    </source>
</evidence>